<comment type="cofactor">
    <cofactor evidence="1">
        <name>FAD</name>
        <dbReference type="ChEBI" id="CHEBI:57692"/>
    </cofactor>
</comment>
<dbReference type="InterPro" id="IPR014614">
    <property type="entry name" value="KsdD_DH"/>
</dbReference>
<proteinExistence type="predicted"/>
<comment type="caution">
    <text evidence="5">The sequence shown here is derived from an EMBL/GenBank/DDBJ whole genome shotgun (WGS) entry which is preliminary data.</text>
</comment>
<dbReference type="SUPFAM" id="SSF51905">
    <property type="entry name" value="FAD/NAD(P)-binding domain"/>
    <property type="match status" value="1"/>
</dbReference>
<reference evidence="5 6" key="1">
    <citation type="submission" date="2020-08" db="EMBL/GenBank/DDBJ databases">
        <title>A Genomic Blueprint of the Chicken Gut Microbiome.</title>
        <authorList>
            <person name="Gilroy R."/>
            <person name="Ravi A."/>
            <person name="Getino M."/>
            <person name="Pursley I."/>
            <person name="Horton D.L."/>
            <person name="Alikhan N.-F."/>
            <person name="Baker D."/>
            <person name="Gharbi K."/>
            <person name="Hall N."/>
            <person name="Watson M."/>
            <person name="Adriaenssens E.M."/>
            <person name="Foster-Nyarko E."/>
            <person name="Jarju S."/>
            <person name="Secka A."/>
            <person name="Antonio M."/>
            <person name="Oren A."/>
            <person name="Chaudhuri R."/>
            <person name="La Ragione R.M."/>
            <person name="Hildebrand F."/>
            <person name="Pallen M.J."/>
        </authorList>
    </citation>
    <scope>NUCLEOTIDE SEQUENCE [LARGE SCALE GENOMIC DNA]</scope>
    <source>
        <strain evidence="5 6">Sa3CVA3</strain>
    </source>
</reference>
<dbReference type="EMBL" id="JACSQU010000001">
    <property type="protein sequence ID" value="MBD7940052.1"/>
    <property type="molecule type" value="Genomic_DNA"/>
</dbReference>
<evidence type="ECO:0000313" key="5">
    <source>
        <dbReference type="EMBL" id="MBD7940052.1"/>
    </source>
</evidence>
<gene>
    <name evidence="5" type="ORF">H9656_01455</name>
</gene>
<evidence type="ECO:0000256" key="2">
    <source>
        <dbReference type="ARBA" id="ARBA00022630"/>
    </source>
</evidence>
<feature type="domain" description="FAD-dependent oxidoreductase 2 FAD-binding" evidence="4">
    <location>
        <begin position="4"/>
        <end position="540"/>
    </location>
</feature>
<evidence type="ECO:0000313" key="6">
    <source>
        <dbReference type="Proteomes" id="UP000638918"/>
    </source>
</evidence>
<dbReference type="Pfam" id="PF00890">
    <property type="entry name" value="FAD_binding_2"/>
    <property type="match status" value="1"/>
</dbReference>
<dbReference type="Proteomes" id="UP000638918">
    <property type="component" value="Unassembled WGS sequence"/>
</dbReference>
<dbReference type="Gene3D" id="3.90.700.10">
    <property type="entry name" value="Succinate dehydrogenase/fumarate reductase flavoprotein, catalytic domain"/>
    <property type="match status" value="1"/>
</dbReference>
<dbReference type="InterPro" id="IPR003953">
    <property type="entry name" value="FAD-dep_OxRdtase_2_FAD-bd"/>
</dbReference>
<evidence type="ECO:0000259" key="4">
    <source>
        <dbReference type="Pfam" id="PF00890"/>
    </source>
</evidence>
<keyword evidence="2" id="KW-0285">Flavoprotein</keyword>
<dbReference type="RefSeq" id="WP_191742522.1">
    <property type="nucleotide sequence ID" value="NZ_JACSQU010000001.1"/>
</dbReference>
<keyword evidence="3" id="KW-0560">Oxidoreductase</keyword>
<evidence type="ECO:0000256" key="3">
    <source>
        <dbReference type="ARBA" id="ARBA00023002"/>
    </source>
</evidence>
<dbReference type="Gene3D" id="3.50.50.60">
    <property type="entry name" value="FAD/NAD(P)-binding domain"/>
    <property type="match status" value="1"/>
</dbReference>
<dbReference type="PIRSF" id="PIRSF036654">
    <property type="entry name" value="UCP036654"/>
    <property type="match status" value="1"/>
</dbReference>
<name>A0ABR8QWZ3_9CAUL</name>
<protein>
    <submittedName>
        <fullName evidence="5">FAD-binding dehydrogenase</fullName>
    </submittedName>
</protein>
<evidence type="ECO:0000256" key="1">
    <source>
        <dbReference type="ARBA" id="ARBA00001974"/>
    </source>
</evidence>
<dbReference type="NCBIfam" id="NF009472">
    <property type="entry name" value="PRK12834.1"/>
    <property type="match status" value="1"/>
</dbReference>
<accession>A0ABR8QWZ3</accession>
<sequence>MDADVIVVGAGLAGLAACHELVTGGQRVIVVDQEAAGNLGGQAFWSFGGLFLVDSPEQRRLGVRDSLDLAWRDWQGSAGWDRLDGPGAEDEWAARWGRAYVEFAAGEKRSWLRQLGVKLTPMVGWAERGGGTAFGHGNSVPRFHVAWGTGTGVSEPFADRARDAAKQNRLTFHHRHRVDQLLVEGGRVVGVSGAVLAPDDAPRGAPTNRTVIGDFTLKAPAVILATGGIGGNHELVRRYWPERLGAPPREMITGVPAYVDGRMLDIAAEAGARLVNRDRMWHYVEGVRNWAPIWPRHAIRILPGPSPLWFDALGRRLPHPALPGYDTMATLKHLRTTPDLAAYDHSWFIVTETMLAKEFALSGSEQNADITNRNLLGVLRSRLGKGAPKEVAAFRDKGADFAVADDLEMLVAKMNGLTEQPLLDPALIRRQIEDRDAQMDNPYAKDVQVQGIHNSRRYKGDRWARTSVPHKVLDPQAGPLIGVKLHVLTRKSLGGLQTDLSSRVLTPDGAVLEGLYAAGEAAGFGGGGLHGYNALEGTFLGGCIFSGRAAGRALSGRN</sequence>
<dbReference type="InterPro" id="IPR027477">
    <property type="entry name" value="Succ_DH/fumarate_Rdtase_cat_sf"/>
</dbReference>
<dbReference type="InterPro" id="IPR036188">
    <property type="entry name" value="FAD/NAD-bd_sf"/>
</dbReference>
<keyword evidence="6" id="KW-1185">Reference proteome</keyword>
<dbReference type="PANTHER" id="PTHR43260">
    <property type="entry name" value="3-KETOSTEROID-DELTA-1-DEHYDROGENASE"/>
    <property type="match status" value="1"/>
</dbReference>
<dbReference type="PANTHER" id="PTHR43260:SF1">
    <property type="entry name" value="KSDD-LIKE STEROID DEHYDROGENASE RV0785"/>
    <property type="match status" value="1"/>
</dbReference>
<organism evidence="5 6">
    <name type="scientific">Brevundimonas guildfordensis</name>
    <dbReference type="NCBI Taxonomy" id="2762241"/>
    <lineage>
        <taxon>Bacteria</taxon>
        <taxon>Pseudomonadati</taxon>
        <taxon>Pseudomonadota</taxon>
        <taxon>Alphaproteobacteria</taxon>
        <taxon>Caulobacterales</taxon>
        <taxon>Caulobacteraceae</taxon>
        <taxon>Brevundimonas</taxon>
    </lineage>
</organism>